<proteinExistence type="predicted"/>
<dbReference type="InterPro" id="IPR003018">
    <property type="entry name" value="GAF"/>
</dbReference>
<evidence type="ECO:0000256" key="2">
    <source>
        <dbReference type="ARBA" id="ARBA00023163"/>
    </source>
</evidence>
<comment type="caution">
    <text evidence="4">The sequence shown here is derived from an EMBL/GenBank/DDBJ whole genome shotgun (WGS) entry which is preliminary data.</text>
</comment>
<keyword evidence="5" id="KW-1185">Reference proteome</keyword>
<reference evidence="4 5" key="1">
    <citation type="submission" date="2018-07" db="EMBL/GenBank/DDBJ databases">
        <title>Genomic Encyclopedia of Type Strains, Phase IV (KMG-IV): sequencing the most valuable type-strain genomes for metagenomic binning, comparative biology and taxonomic classification.</title>
        <authorList>
            <person name="Goeker M."/>
        </authorList>
    </citation>
    <scope>NUCLEOTIDE SEQUENCE [LARGE SCALE GENOMIC DNA]</scope>
    <source>
        <strain evidence="4 5">DSM 7466</strain>
    </source>
</reference>
<dbReference type="Gene3D" id="1.10.10.10">
    <property type="entry name" value="Winged helix-like DNA-binding domain superfamily/Winged helix DNA-binding domain"/>
    <property type="match status" value="1"/>
</dbReference>
<dbReference type="SUPFAM" id="SSF55781">
    <property type="entry name" value="GAF domain-like"/>
    <property type="match status" value="2"/>
</dbReference>
<feature type="domain" description="GAF" evidence="3">
    <location>
        <begin position="361"/>
        <end position="497"/>
    </location>
</feature>
<dbReference type="SUPFAM" id="SSF46785">
    <property type="entry name" value="Winged helix' DNA-binding domain"/>
    <property type="match status" value="1"/>
</dbReference>
<evidence type="ECO:0000256" key="1">
    <source>
        <dbReference type="ARBA" id="ARBA00023015"/>
    </source>
</evidence>
<organism evidence="4 5">
    <name type="scientific">Methanothermobacter defluvii</name>
    <dbReference type="NCBI Taxonomy" id="49339"/>
    <lineage>
        <taxon>Archaea</taxon>
        <taxon>Methanobacteriati</taxon>
        <taxon>Methanobacteriota</taxon>
        <taxon>Methanomada group</taxon>
        <taxon>Methanobacteria</taxon>
        <taxon>Methanobacteriales</taxon>
        <taxon>Methanobacteriaceae</taxon>
        <taxon>Methanothermobacter</taxon>
    </lineage>
</organism>
<protein>
    <submittedName>
        <fullName evidence="4">GAF domain-containing protein</fullName>
    </submittedName>
</protein>
<name>A0A371NC35_9EURY</name>
<dbReference type="Gene3D" id="3.30.450.40">
    <property type="match status" value="2"/>
</dbReference>
<keyword evidence="2" id="KW-0804">Transcription</keyword>
<evidence type="ECO:0000259" key="3">
    <source>
        <dbReference type="Pfam" id="PF13185"/>
    </source>
</evidence>
<dbReference type="GeneID" id="301443163"/>
<dbReference type="EMBL" id="QREL01000002">
    <property type="protein sequence ID" value="REE26508.1"/>
    <property type="molecule type" value="Genomic_DNA"/>
</dbReference>
<keyword evidence="1" id="KW-0805">Transcription regulation</keyword>
<dbReference type="Pfam" id="PF13185">
    <property type="entry name" value="GAF_2"/>
    <property type="match status" value="1"/>
</dbReference>
<dbReference type="InterPro" id="IPR029016">
    <property type="entry name" value="GAF-like_dom_sf"/>
</dbReference>
<dbReference type="InterPro" id="IPR036390">
    <property type="entry name" value="WH_DNA-bd_sf"/>
</dbReference>
<evidence type="ECO:0000313" key="5">
    <source>
        <dbReference type="Proteomes" id="UP000256864"/>
    </source>
</evidence>
<dbReference type="AlphaFoldDB" id="A0A371NC35"/>
<accession>A0A371NC35</accession>
<dbReference type="Proteomes" id="UP000256864">
    <property type="component" value="Unassembled WGS sequence"/>
</dbReference>
<gene>
    <name evidence="4" type="ORF">C7452_1479</name>
</gene>
<dbReference type="RefSeq" id="WP_115892705.1">
    <property type="nucleotide sequence ID" value="NZ_QREL01000002.1"/>
</dbReference>
<sequence>MEKLSETEKMIMSYLESNPPEECMLDKITRGINRSRATVLKYLHILEARGLVTYRTVGRSKLWMPAGDLEGTVEYTGDTSRDSELIKNASKIHRNLLELLELERKIDDPDKLVFTINTLMDIVVSNGLFRRMFPGAQCLGDIMDRESLVLIENRMKSRGTIQVDLRGRDGIRRNYSLSVTPVNNFWVIIGRDLASSSFSKNELEVLLTITRLRSSSGSLEELMNSIRDELSTIMDLNQLSVVLSDASGFSMAYEYPESEDLTEFEYFIYRSIETLETVSWRHDSGLMLSVPLITEERAKGALIIRSPEDSIASQSLEIIEMVADEVSEYLEMEKLRQEKDEFIRTLLAMNRVSEIINSDEEEEKMLEKSIEAVIETLEFEMGCIYLMEEKRELQLRVQRNLPETLSRMCMAGVFTDLFERSIEKEGVIYITSESPEYRMIHESIRRNNIRTILMIPIKFSGEITGILNLASYSVKPYNRISLENISSIGLQLGSALQRKSYNL</sequence>
<evidence type="ECO:0000313" key="4">
    <source>
        <dbReference type="EMBL" id="REE26508.1"/>
    </source>
</evidence>
<dbReference type="InterPro" id="IPR036388">
    <property type="entry name" value="WH-like_DNA-bd_sf"/>
</dbReference>